<reference evidence="4" key="2">
    <citation type="journal article" date="2021" name="PeerJ">
        <title>Extensive microbial diversity within the chicken gut microbiome revealed by metagenomics and culture.</title>
        <authorList>
            <person name="Gilroy R."/>
            <person name="Ravi A."/>
            <person name="Getino M."/>
            <person name="Pursley I."/>
            <person name="Horton D.L."/>
            <person name="Alikhan N.F."/>
            <person name="Baker D."/>
            <person name="Gharbi K."/>
            <person name="Hall N."/>
            <person name="Watson M."/>
            <person name="Adriaenssens E.M."/>
            <person name="Foster-Nyarko E."/>
            <person name="Jarju S."/>
            <person name="Secka A."/>
            <person name="Antonio M."/>
            <person name="Oren A."/>
            <person name="Chaudhuri R.R."/>
            <person name="La Ragione R."/>
            <person name="Hildebrand F."/>
            <person name="Pallen M.J."/>
        </authorList>
    </citation>
    <scope>NUCLEOTIDE SEQUENCE</scope>
    <source>
        <strain evidence="4">14700</strain>
    </source>
</reference>
<evidence type="ECO:0000256" key="1">
    <source>
        <dbReference type="ARBA" id="ARBA00005695"/>
    </source>
</evidence>
<organism evidence="4 5">
    <name type="scientific">Candidatus Ornithospirochaeta stercoravium</name>
    <dbReference type="NCBI Taxonomy" id="2840897"/>
    <lineage>
        <taxon>Bacteria</taxon>
        <taxon>Pseudomonadati</taxon>
        <taxon>Spirochaetota</taxon>
        <taxon>Spirochaetia</taxon>
        <taxon>Spirochaetales</taxon>
        <taxon>Spirochaetaceae</taxon>
        <taxon>Spirochaetaceae incertae sedis</taxon>
        <taxon>Candidatus Ornithospirochaeta</taxon>
    </lineage>
</organism>
<sequence>MTSFLFSCREGETGLSIAMAQEPPSFDVMVNTSISGREILVGNVFEKLLAYDEGEIVPLLAESYSSEDDGCSLRFRIRKGVLFHDGSPMTVSDAVASMNRWLSYSDAAEKIVKGSRFTVDGDDIVITSTSTLSLLPALIATSSESAVIFRASDIPSDGGIITSEIGTGPYKVLDYSLGEKISLGLFDEYHGEKPSISRLDYYFVSDPVTRRLGLESGTYDFIDTVSSDDIPVLSGREEVNVISGTENGSIALLFNKKTGISSSHDFRKGVSLLINRDELMKACYGEYGYNIDSSYMEKDGIWYVDPSSDPYGEENREKADTYLSEYKGQKVRILTSNLTGLDRIAVALFSQLRAYGIEAEITVLDWAAFLERRKDSDAWDIAVTALTAVSLPLDKAFLSSDYPGWTDSEEISALLEEIASSESFRAASELWGKAQTLCWDYIPAIVLGHYSTTHAVSSSIEGVKLSADGFDFRSAYISE</sequence>
<feature type="domain" description="Solute-binding protein family 5" evidence="3">
    <location>
        <begin position="55"/>
        <end position="398"/>
    </location>
</feature>
<dbReference type="PANTHER" id="PTHR30290:SF38">
    <property type="entry name" value="D,D-DIPEPTIDE-BINDING PERIPLASMIC PROTEIN DDPA-RELATED"/>
    <property type="match status" value="1"/>
</dbReference>
<dbReference type="Gene3D" id="3.40.190.10">
    <property type="entry name" value="Periplasmic binding protein-like II"/>
    <property type="match status" value="1"/>
</dbReference>
<evidence type="ECO:0000313" key="4">
    <source>
        <dbReference type="EMBL" id="MBO8470017.1"/>
    </source>
</evidence>
<dbReference type="Gene3D" id="3.90.76.10">
    <property type="entry name" value="Dipeptide-binding Protein, Domain 1"/>
    <property type="match status" value="1"/>
</dbReference>
<comment type="caution">
    <text evidence="4">The sequence shown here is derived from an EMBL/GenBank/DDBJ whole genome shotgun (WGS) entry which is preliminary data.</text>
</comment>
<dbReference type="SUPFAM" id="SSF53850">
    <property type="entry name" value="Periplasmic binding protein-like II"/>
    <property type="match status" value="1"/>
</dbReference>
<evidence type="ECO:0000313" key="5">
    <source>
        <dbReference type="Proteomes" id="UP000810292"/>
    </source>
</evidence>
<dbReference type="InterPro" id="IPR030678">
    <property type="entry name" value="Peptide/Ni-bd"/>
</dbReference>
<keyword evidence="2" id="KW-0732">Signal</keyword>
<dbReference type="AlphaFoldDB" id="A0A9D9ICD0"/>
<dbReference type="GO" id="GO:0043190">
    <property type="term" value="C:ATP-binding cassette (ABC) transporter complex"/>
    <property type="evidence" value="ECO:0007669"/>
    <property type="project" value="InterPro"/>
</dbReference>
<comment type="similarity">
    <text evidence="1">Belongs to the bacterial solute-binding protein 5 family.</text>
</comment>
<dbReference type="Proteomes" id="UP000810292">
    <property type="component" value="Unassembled WGS sequence"/>
</dbReference>
<dbReference type="GO" id="GO:0015833">
    <property type="term" value="P:peptide transport"/>
    <property type="evidence" value="ECO:0007669"/>
    <property type="project" value="TreeGrafter"/>
</dbReference>
<dbReference type="Gene3D" id="3.10.105.10">
    <property type="entry name" value="Dipeptide-binding Protein, Domain 3"/>
    <property type="match status" value="1"/>
</dbReference>
<evidence type="ECO:0000256" key="2">
    <source>
        <dbReference type="ARBA" id="ARBA00022729"/>
    </source>
</evidence>
<dbReference type="PANTHER" id="PTHR30290">
    <property type="entry name" value="PERIPLASMIC BINDING COMPONENT OF ABC TRANSPORTER"/>
    <property type="match status" value="1"/>
</dbReference>
<dbReference type="GO" id="GO:1904680">
    <property type="term" value="F:peptide transmembrane transporter activity"/>
    <property type="evidence" value="ECO:0007669"/>
    <property type="project" value="TreeGrafter"/>
</dbReference>
<proteinExistence type="inferred from homology"/>
<name>A0A9D9ICD0_9SPIO</name>
<dbReference type="EMBL" id="JADIMF010000154">
    <property type="protein sequence ID" value="MBO8470017.1"/>
    <property type="molecule type" value="Genomic_DNA"/>
</dbReference>
<gene>
    <name evidence="4" type="ORF">IAA72_09605</name>
</gene>
<dbReference type="PIRSF" id="PIRSF002741">
    <property type="entry name" value="MppA"/>
    <property type="match status" value="1"/>
</dbReference>
<dbReference type="InterPro" id="IPR039424">
    <property type="entry name" value="SBP_5"/>
</dbReference>
<evidence type="ECO:0000259" key="3">
    <source>
        <dbReference type="Pfam" id="PF00496"/>
    </source>
</evidence>
<accession>A0A9D9ICD0</accession>
<protein>
    <recommendedName>
        <fullName evidence="3">Solute-binding protein family 5 domain-containing protein</fullName>
    </recommendedName>
</protein>
<dbReference type="GO" id="GO:0030288">
    <property type="term" value="C:outer membrane-bounded periplasmic space"/>
    <property type="evidence" value="ECO:0007669"/>
    <property type="project" value="UniProtKB-ARBA"/>
</dbReference>
<reference evidence="4" key="1">
    <citation type="submission" date="2020-10" db="EMBL/GenBank/DDBJ databases">
        <authorList>
            <person name="Gilroy R."/>
        </authorList>
    </citation>
    <scope>NUCLEOTIDE SEQUENCE</scope>
    <source>
        <strain evidence="4">14700</strain>
    </source>
</reference>
<dbReference type="Pfam" id="PF00496">
    <property type="entry name" value="SBP_bac_5"/>
    <property type="match status" value="1"/>
</dbReference>
<dbReference type="InterPro" id="IPR000914">
    <property type="entry name" value="SBP_5_dom"/>
</dbReference>